<evidence type="ECO:0000256" key="3">
    <source>
        <dbReference type="ARBA" id="ARBA00022741"/>
    </source>
</evidence>
<feature type="binding site" evidence="12">
    <location>
        <begin position="132"/>
        <end position="135"/>
    </location>
    <ligand>
        <name>GTP</name>
        <dbReference type="ChEBI" id="CHEBI:37565"/>
    </ligand>
</feature>
<evidence type="ECO:0000313" key="14">
    <source>
        <dbReference type="EMBL" id="KKP43666.1"/>
    </source>
</evidence>
<dbReference type="FunFam" id="3.30.70.2570:FF:000001">
    <property type="entry name" value="Translation factor GUF1, mitochondrial"/>
    <property type="match status" value="1"/>
</dbReference>
<dbReference type="NCBIfam" id="TIGR01393">
    <property type="entry name" value="lepA"/>
    <property type="match status" value="1"/>
</dbReference>
<dbReference type="EC" id="3.6.5.n1" evidence="11 12"/>
<dbReference type="InterPro" id="IPR013842">
    <property type="entry name" value="LepA_CTD"/>
</dbReference>
<comment type="function">
    <text evidence="9 12">Required for accurate and efficient protein synthesis under certain stress conditions. May act as a fidelity factor of the translation reaction, by catalyzing a one-codon backward translocation of tRNAs on improperly translocated ribosomes. Back-translocation proceeds from a post-translocation (POST) complex to a pre-translocation (PRE) complex, thus giving elongation factor G a second chance to translocate the tRNAs correctly. Binds to ribosomes in a GTP-dependent manner.</text>
</comment>
<comment type="catalytic activity">
    <reaction evidence="8 12">
        <text>GTP + H2O = GDP + phosphate + H(+)</text>
        <dbReference type="Rhea" id="RHEA:19669"/>
        <dbReference type="ChEBI" id="CHEBI:15377"/>
        <dbReference type="ChEBI" id="CHEBI:15378"/>
        <dbReference type="ChEBI" id="CHEBI:37565"/>
        <dbReference type="ChEBI" id="CHEBI:43474"/>
        <dbReference type="ChEBI" id="CHEBI:58189"/>
        <dbReference type="EC" id="3.6.5.n1"/>
    </reaction>
</comment>
<proteinExistence type="inferred from homology"/>
<dbReference type="InterPro" id="IPR027417">
    <property type="entry name" value="P-loop_NTPase"/>
</dbReference>
<dbReference type="Gene3D" id="2.40.30.10">
    <property type="entry name" value="Translation factors"/>
    <property type="match status" value="1"/>
</dbReference>
<dbReference type="FunFam" id="3.30.70.870:FF:000004">
    <property type="entry name" value="Translation factor GUF1, mitochondrial"/>
    <property type="match status" value="1"/>
</dbReference>
<dbReference type="InterPro" id="IPR031157">
    <property type="entry name" value="G_TR_CS"/>
</dbReference>
<comment type="similarity">
    <text evidence="1 12">Belongs to the TRAFAC class translation factor GTPase superfamily. Classic translation factor GTPase family. LepA subfamily.</text>
</comment>
<evidence type="ECO:0000256" key="6">
    <source>
        <dbReference type="ARBA" id="ARBA00023134"/>
    </source>
</evidence>
<dbReference type="GO" id="GO:0043022">
    <property type="term" value="F:ribosome binding"/>
    <property type="evidence" value="ECO:0007669"/>
    <property type="project" value="UniProtKB-UniRule"/>
</dbReference>
<dbReference type="InterPro" id="IPR035654">
    <property type="entry name" value="LepA_IV"/>
</dbReference>
<dbReference type="PRINTS" id="PR00315">
    <property type="entry name" value="ELONGATNFCT"/>
</dbReference>
<dbReference type="PATRIC" id="fig|1619089.3.peg.536"/>
<dbReference type="InterPro" id="IPR006297">
    <property type="entry name" value="EF-4"/>
</dbReference>
<dbReference type="InterPro" id="IPR009000">
    <property type="entry name" value="Transl_B-barrel_sf"/>
</dbReference>
<dbReference type="Gene3D" id="3.30.70.2570">
    <property type="entry name" value="Elongation factor 4, C-terminal domain"/>
    <property type="match status" value="1"/>
</dbReference>
<dbReference type="InterPro" id="IPR038363">
    <property type="entry name" value="LepA_C_sf"/>
</dbReference>
<dbReference type="Gene3D" id="3.30.70.240">
    <property type="match status" value="1"/>
</dbReference>
<dbReference type="GO" id="GO:0003924">
    <property type="term" value="F:GTPase activity"/>
    <property type="evidence" value="ECO:0007669"/>
    <property type="project" value="UniProtKB-UniRule"/>
</dbReference>
<comment type="similarity">
    <text evidence="10">Belongs to the GTP-binding elongation factor family. LepA subfamily.</text>
</comment>
<dbReference type="GO" id="GO:0005886">
    <property type="term" value="C:plasma membrane"/>
    <property type="evidence" value="ECO:0007669"/>
    <property type="project" value="UniProtKB-SubCell"/>
</dbReference>
<dbReference type="PROSITE" id="PS00301">
    <property type="entry name" value="G_TR_1"/>
    <property type="match status" value="1"/>
</dbReference>
<dbReference type="GO" id="GO:0045727">
    <property type="term" value="P:positive regulation of translation"/>
    <property type="evidence" value="ECO:0007669"/>
    <property type="project" value="UniProtKB-UniRule"/>
</dbReference>
<protein>
    <recommendedName>
        <fullName evidence="11 12">Elongation factor 4</fullName>
        <shortName evidence="12">EF-4</shortName>
        <ecNumber evidence="11 12">3.6.5.n1</ecNumber>
    </recommendedName>
    <alternativeName>
        <fullName evidence="12">Ribosomal back-translocase LepA</fullName>
    </alternativeName>
</protein>
<comment type="subcellular location">
    <subcellularLocation>
        <location evidence="12">Cell membrane</location>
        <topology evidence="12">Peripheral membrane protein</topology>
        <orientation evidence="12">Cytoplasmic side</orientation>
    </subcellularLocation>
</comment>
<dbReference type="FunFam" id="3.30.70.240:FF:000007">
    <property type="entry name" value="Translation factor GUF1, mitochondrial"/>
    <property type="match status" value="1"/>
</dbReference>
<evidence type="ECO:0000256" key="2">
    <source>
        <dbReference type="ARBA" id="ARBA00022475"/>
    </source>
</evidence>
<evidence type="ECO:0000256" key="10">
    <source>
        <dbReference type="ARBA" id="ARBA00061052"/>
    </source>
</evidence>
<evidence type="ECO:0000259" key="13">
    <source>
        <dbReference type="PROSITE" id="PS51722"/>
    </source>
</evidence>
<keyword evidence="6 12" id="KW-0342">GTP-binding</keyword>
<dbReference type="Gene3D" id="3.40.50.300">
    <property type="entry name" value="P-loop containing nucleotide triphosphate hydrolases"/>
    <property type="match status" value="1"/>
</dbReference>
<dbReference type="Proteomes" id="UP000034302">
    <property type="component" value="Unassembled WGS sequence"/>
</dbReference>
<dbReference type="SUPFAM" id="SSF52540">
    <property type="entry name" value="P-loop containing nucleoside triphosphate hydrolases"/>
    <property type="match status" value="1"/>
</dbReference>
<organism evidence="14 15">
    <name type="scientific">candidate division WS6 bacterium GW2011_GWC1_33_20</name>
    <dbReference type="NCBI Taxonomy" id="1619089"/>
    <lineage>
        <taxon>Bacteria</taxon>
        <taxon>Candidatus Dojkabacteria</taxon>
    </lineage>
</organism>
<dbReference type="GO" id="GO:0005525">
    <property type="term" value="F:GTP binding"/>
    <property type="evidence" value="ECO:0007669"/>
    <property type="project" value="UniProtKB-UniRule"/>
</dbReference>
<dbReference type="EMBL" id="LBOV01000012">
    <property type="protein sequence ID" value="KKP43666.1"/>
    <property type="molecule type" value="Genomic_DNA"/>
</dbReference>
<evidence type="ECO:0000256" key="5">
    <source>
        <dbReference type="ARBA" id="ARBA00022917"/>
    </source>
</evidence>
<dbReference type="HAMAP" id="MF_00071">
    <property type="entry name" value="LepA"/>
    <property type="match status" value="1"/>
</dbReference>
<dbReference type="CDD" id="cd16260">
    <property type="entry name" value="EF4_III"/>
    <property type="match status" value="1"/>
</dbReference>
<accession>A0A0F9ZXI9</accession>
<reference evidence="14 15" key="1">
    <citation type="journal article" date="2015" name="Nature">
        <title>rRNA introns, odd ribosomes, and small enigmatic genomes across a large radiation of phyla.</title>
        <authorList>
            <person name="Brown C.T."/>
            <person name="Hug L.A."/>
            <person name="Thomas B.C."/>
            <person name="Sharon I."/>
            <person name="Castelle C.J."/>
            <person name="Singh A."/>
            <person name="Wilkins M.J."/>
            <person name="Williams K.H."/>
            <person name="Banfield J.F."/>
        </authorList>
    </citation>
    <scope>NUCLEOTIDE SEQUENCE [LARGE SCALE GENOMIC DNA]</scope>
</reference>
<comment type="caution">
    <text evidence="14">The sequence shown here is derived from an EMBL/GenBank/DDBJ whole genome shotgun (WGS) entry which is preliminary data.</text>
</comment>
<dbReference type="InterPro" id="IPR000795">
    <property type="entry name" value="T_Tr_GTP-bd_dom"/>
</dbReference>
<evidence type="ECO:0000256" key="1">
    <source>
        <dbReference type="ARBA" id="ARBA00005454"/>
    </source>
</evidence>
<dbReference type="AlphaFoldDB" id="A0A0F9ZXI9"/>
<evidence type="ECO:0000256" key="9">
    <source>
        <dbReference type="ARBA" id="ARBA00057626"/>
    </source>
</evidence>
<sequence>MGNSNLNKIRNFSIIAHIDHGKSTLADRMLEAAHIDISRDKRESRILDRLDLEQEKGITIKLQACRMIWKGYELNLIDTPGHVDFSYEVSRSLAACECAILLVDASQGVQAQTISTTQKALDLGLTLIPVINKIDLPNVDIKAREDELTQLLGFNKEDIIKVSGKTGEGVEQLLDAIIEYCPAPKGDMDNTLKALIFDSFYDEHRGVVVAVRIFDGKVKYIPGKSIELYILQKGEVFKPTEVGIFTPDLEETTELNTGEVGYIATGLKEISFFTVGDTISDSKDTPPLEGYKTPKPNVFATFFPTTTDQYEPLKIGLNKLSMNDASLTFSDQRSSLLGTGFRCGFLGLLHMEIIQERLEREYNVELIITAPTVEYKVTKTDGSKITIQTPQELPDPSEISEIFEPWVRLKMMTPDRYMGIIMELCQNKRGQYVDTKYLTSPSGDIQLKDQYIILEYDIPLASLVSNFFDQLKNKSSGYASMEYELIDFFPVELVKVAVLVNHEEIPALSFLETKDLARGKAAKLLEVMKEEIPRQQFPIPLQASIGAKIIAREDVKAFRKDVTAKLYGGDYTRRLKLLEKQKKGKKRLKMIGQVNIPQEAFLSILKT</sequence>
<keyword evidence="4 12" id="KW-0378">Hydrolase</keyword>
<evidence type="ECO:0000256" key="8">
    <source>
        <dbReference type="ARBA" id="ARBA00050293"/>
    </source>
</evidence>
<evidence type="ECO:0000256" key="11">
    <source>
        <dbReference type="ARBA" id="ARBA00066744"/>
    </source>
</evidence>
<name>A0A0F9ZXI9_9BACT</name>
<dbReference type="PROSITE" id="PS51722">
    <property type="entry name" value="G_TR_2"/>
    <property type="match status" value="1"/>
</dbReference>
<keyword evidence="2 12" id="KW-1003">Cell membrane</keyword>
<dbReference type="SUPFAM" id="SSF54980">
    <property type="entry name" value="EF-G C-terminal domain-like"/>
    <property type="match status" value="2"/>
</dbReference>
<dbReference type="PANTHER" id="PTHR43512:SF4">
    <property type="entry name" value="TRANSLATION FACTOR GUF1 HOMOLOG, CHLOROPLASTIC"/>
    <property type="match status" value="1"/>
</dbReference>
<dbReference type="PANTHER" id="PTHR43512">
    <property type="entry name" value="TRANSLATION FACTOR GUF1-RELATED"/>
    <property type="match status" value="1"/>
</dbReference>
<dbReference type="Pfam" id="PF06421">
    <property type="entry name" value="LepA_C"/>
    <property type="match status" value="1"/>
</dbReference>
<feature type="binding site" evidence="12">
    <location>
        <begin position="19"/>
        <end position="24"/>
    </location>
    <ligand>
        <name>GTP</name>
        <dbReference type="ChEBI" id="CHEBI:37565"/>
    </ligand>
</feature>
<dbReference type="GO" id="GO:0003746">
    <property type="term" value="F:translation elongation factor activity"/>
    <property type="evidence" value="ECO:0007669"/>
    <property type="project" value="UniProtKB-UniRule"/>
</dbReference>
<evidence type="ECO:0000256" key="4">
    <source>
        <dbReference type="ARBA" id="ARBA00022801"/>
    </source>
</evidence>
<dbReference type="NCBIfam" id="TIGR00231">
    <property type="entry name" value="small_GTP"/>
    <property type="match status" value="1"/>
</dbReference>
<dbReference type="CDD" id="cd03709">
    <property type="entry name" value="lepA_C"/>
    <property type="match status" value="1"/>
</dbReference>
<dbReference type="Pfam" id="PF00679">
    <property type="entry name" value="EFG_C"/>
    <property type="match status" value="1"/>
</dbReference>
<gene>
    <name evidence="12" type="primary">lepA</name>
    <name evidence="14" type="ORF">UR34_C0012G0018</name>
</gene>
<dbReference type="Gene3D" id="3.30.70.870">
    <property type="entry name" value="Elongation Factor G (Translational Gtpase), domain 3"/>
    <property type="match status" value="1"/>
</dbReference>
<dbReference type="InterPro" id="IPR035647">
    <property type="entry name" value="EFG_III/V"/>
</dbReference>
<feature type="domain" description="Tr-type G" evidence="13">
    <location>
        <begin position="7"/>
        <end position="185"/>
    </location>
</feature>
<dbReference type="SUPFAM" id="SSF50447">
    <property type="entry name" value="Translation proteins"/>
    <property type="match status" value="1"/>
</dbReference>
<dbReference type="Pfam" id="PF00009">
    <property type="entry name" value="GTP_EFTU"/>
    <property type="match status" value="1"/>
</dbReference>
<evidence type="ECO:0000313" key="15">
    <source>
        <dbReference type="Proteomes" id="UP000034302"/>
    </source>
</evidence>
<evidence type="ECO:0000256" key="7">
    <source>
        <dbReference type="ARBA" id="ARBA00023136"/>
    </source>
</evidence>
<evidence type="ECO:0000256" key="12">
    <source>
        <dbReference type="HAMAP-Rule" id="MF_00071"/>
    </source>
</evidence>
<keyword evidence="5 12" id="KW-0648">Protein biosynthesis</keyword>
<dbReference type="InterPro" id="IPR000640">
    <property type="entry name" value="EFG_V-like"/>
</dbReference>
<keyword evidence="7 12" id="KW-0472">Membrane</keyword>
<keyword evidence="3 12" id="KW-0547">Nucleotide-binding</keyword>
<dbReference type="InterPro" id="IPR005225">
    <property type="entry name" value="Small_GTP-bd"/>
</dbReference>